<accession>A0A1I6XPE4</accession>
<feature type="transmembrane region" description="Helical" evidence="1">
    <location>
        <begin position="12"/>
        <end position="41"/>
    </location>
</feature>
<evidence type="ECO:0000256" key="1">
    <source>
        <dbReference type="SAM" id="Phobius"/>
    </source>
</evidence>
<keyword evidence="1" id="KW-0472">Membrane</keyword>
<sequence length="132" mass="14496">MNWKLILSYASFGILVGLLSVFTNSIVTEPVFWLIYAFIAAHGFKTKVTSNRIAHVLFFGLICGILNAGVQALLVDSYLANNPVFAREFSAAPVSPKALIMFTGLLFGIIYGVIVFVLTMIFQTKKEVKTAD</sequence>
<keyword evidence="3" id="KW-1185">Reference proteome</keyword>
<dbReference type="RefSeq" id="WP_090245677.1">
    <property type="nucleotide sequence ID" value="NZ_FPAS01000001.1"/>
</dbReference>
<reference evidence="2 3" key="1">
    <citation type="submission" date="2016-10" db="EMBL/GenBank/DDBJ databases">
        <authorList>
            <person name="de Groot N.N."/>
        </authorList>
    </citation>
    <scope>NUCLEOTIDE SEQUENCE [LARGE SCALE GENOMIC DNA]</scope>
    <source>
        <strain evidence="2 3">CGMCC 1.7005</strain>
    </source>
</reference>
<keyword evidence="1" id="KW-0812">Transmembrane</keyword>
<name>A0A1I6XPE4_9FLAO</name>
<evidence type="ECO:0000313" key="2">
    <source>
        <dbReference type="EMBL" id="SFT40218.1"/>
    </source>
</evidence>
<feature type="transmembrane region" description="Helical" evidence="1">
    <location>
        <begin position="99"/>
        <end position="122"/>
    </location>
</feature>
<dbReference type="AlphaFoldDB" id="A0A1I6XPE4"/>
<dbReference type="Proteomes" id="UP000236454">
    <property type="component" value="Unassembled WGS sequence"/>
</dbReference>
<feature type="transmembrane region" description="Helical" evidence="1">
    <location>
        <begin position="53"/>
        <end position="79"/>
    </location>
</feature>
<proteinExistence type="predicted"/>
<organism evidence="2 3">
    <name type="scientific">Lishizhenia tianjinensis</name>
    <dbReference type="NCBI Taxonomy" id="477690"/>
    <lineage>
        <taxon>Bacteria</taxon>
        <taxon>Pseudomonadati</taxon>
        <taxon>Bacteroidota</taxon>
        <taxon>Flavobacteriia</taxon>
        <taxon>Flavobacteriales</taxon>
        <taxon>Crocinitomicaceae</taxon>
        <taxon>Lishizhenia</taxon>
    </lineage>
</organism>
<protein>
    <recommendedName>
        <fullName evidence="4">DUF4199 domain-containing protein</fullName>
    </recommendedName>
</protein>
<dbReference type="EMBL" id="FPAS01000001">
    <property type="protein sequence ID" value="SFT40218.1"/>
    <property type="molecule type" value="Genomic_DNA"/>
</dbReference>
<gene>
    <name evidence="2" type="ORF">SAMN05216474_0360</name>
</gene>
<evidence type="ECO:0000313" key="3">
    <source>
        <dbReference type="Proteomes" id="UP000236454"/>
    </source>
</evidence>
<keyword evidence="1" id="KW-1133">Transmembrane helix</keyword>
<evidence type="ECO:0008006" key="4">
    <source>
        <dbReference type="Google" id="ProtNLM"/>
    </source>
</evidence>